<dbReference type="PANTHER" id="PTHR27000:SF642">
    <property type="entry name" value="INACTIVE LEUCINE-RICH REPEAT RECEPTOR KINASE XIAO-RELATED"/>
    <property type="match status" value="1"/>
</dbReference>
<keyword evidence="6" id="KW-1133">Transmembrane helix</keyword>
<dbReference type="SUPFAM" id="SSF52058">
    <property type="entry name" value="L domain-like"/>
    <property type="match status" value="1"/>
</dbReference>
<sequence>MEKLLTQYSDLSQNSLIGFPDRFTLLPKLTHLNLSSSSLSGPIPPALLASPALVNLDLSKNNLTGHLEISSGPNLRVVNVGDNQLEGIIVDSRSSSTADSGMGSALGSGLSKLVIANNRFEGPLPDLSRLESLSVFDASNNNTGTIFDLSTLNNLTRLDLRSNQLTVKPRKASPKAEDEEDIRAHHLLFNLCTGAFPSPLPPSLQSLYLSSNSLNGPIPQIAAPEPLTACYVLPNAFECPSEVELADQTSLASVCHLKNCAKLAAAASASAFASGTNQAQAQTSITGPTGAGVGTGKGIPVRPLPGEVMGLPASSSSSDSDGRVVSGDAWPGIQSPTQSQPSSSDGQSRQSQAGGPMNSNNMANGRVGSQASGSNLRSSARRERMVNAWESPMVVVGLTSLFLTFSLGIL</sequence>
<keyword evidence="8" id="KW-0675">Receptor</keyword>
<evidence type="ECO:0000256" key="2">
    <source>
        <dbReference type="ARBA" id="ARBA00022614"/>
    </source>
</evidence>
<feature type="compositionally biased region" description="Low complexity" evidence="10">
    <location>
        <begin position="314"/>
        <end position="355"/>
    </location>
</feature>
<evidence type="ECO:0000313" key="12">
    <source>
        <dbReference type="Proteomes" id="UP000092666"/>
    </source>
</evidence>
<dbReference type="Pfam" id="PF00560">
    <property type="entry name" value="LRR_1"/>
    <property type="match status" value="2"/>
</dbReference>
<evidence type="ECO:0008006" key="13">
    <source>
        <dbReference type="Google" id="ProtNLM"/>
    </source>
</evidence>
<reference evidence="11 12" key="1">
    <citation type="submission" date="2013-07" db="EMBL/GenBank/DDBJ databases">
        <title>The Genome Sequence of Cryptococcus heveanensis BCC8398.</title>
        <authorList>
            <consortium name="The Broad Institute Genome Sequencing Platform"/>
            <person name="Cuomo C."/>
            <person name="Litvintseva A."/>
            <person name="Chen Y."/>
            <person name="Heitman J."/>
            <person name="Sun S."/>
            <person name="Springer D."/>
            <person name="Dromer F."/>
            <person name="Young S.K."/>
            <person name="Zeng Q."/>
            <person name="Gargeya S."/>
            <person name="Fitzgerald M."/>
            <person name="Abouelleil A."/>
            <person name="Alvarado L."/>
            <person name="Berlin A.M."/>
            <person name="Chapman S.B."/>
            <person name="Dewar J."/>
            <person name="Goldberg J."/>
            <person name="Griggs A."/>
            <person name="Gujja S."/>
            <person name="Hansen M."/>
            <person name="Howarth C."/>
            <person name="Imamovic A."/>
            <person name="Larimer J."/>
            <person name="McCowan C."/>
            <person name="Murphy C."/>
            <person name="Pearson M."/>
            <person name="Priest M."/>
            <person name="Roberts A."/>
            <person name="Saif S."/>
            <person name="Shea T."/>
            <person name="Sykes S."/>
            <person name="Wortman J."/>
            <person name="Nusbaum C."/>
            <person name="Birren B."/>
        </authorList>
    </citation>
    <scope>NUCLEOTIDE SEQUENCE [LARGE SCALE GENOMIC DNA]</scope>
    <source>
        <strain evidence="11 12">BCC8398</strain>
    </source>
</reference>
<evidence type="ECO:0000256" key="8">
    <source>
        <dbReference type="ARBA" id="ARBA00023170"/>
    </source>
</evidence>
<dbReference type="Gene3D" id="3.80.10.10">
    <property type="entry name" value="Ribonuclease Inhibitor"/>
    <property type="match status" value="2"/>
</dbReference>
<evidence type="ECO:0000256" key="7">
    <source>
        <dbReference type="ARBA" id="ARBA00023136"/>
    </source>
</evidence>
<dbReference type="AlphaFoldDB" id="A0A1B9GR09"/>
<dbReference type="Proteomes" id="UP000092666">
    <property type="component" value="Unassembled WGS sequence"/>
</dbReference>
<dbReference type="InterPro" id="IPR032675">
    <property type="entry name" value="LRR_dom_sf"/>
</dbReference>
<keyword evidence="2" id="KW-0433">Leucine-rich repeat</keyword>
<keyword evidence="7" id="KW-0472">Membrane</keyword>
<evidence type="ECO:0000256" key="9">
    <source>
        <dbReference type="ARBA" id="ARBA00023180"/>
    </source>
</evidence>
<dbReference type="OrthoDB" id="2565197at2759"/>
<keyword evidence="9" id="KW-0325">Glycoprotein</keyword>
<dbReference type="PANTHER" id="PTHR27000">
    <property type="entry name" value="LEUCINE-RICH REPEAT RECEPTOR-LIKE PROTEIN KINASE FAMILY PROTEIN-RELATED"/>
    <property type="match status" value="1"/>
</dbReference>
<dbReference type="GO" id="GO:0016020">
    <property type="term" value="C:membrane"/>
    <property type="evidence" value="ECO:0007669"/>
    <property type="project" value="UniProtKB-SubCell"/>
</dbReference>
<feature type="compositionally biased region" description="Polar residues" evidence="10">
    <location>
        <begin position="357"/>
        <end position="378"/>
    </location>
</feature>
<proteinExistence type="predicted"/>
<evidence type="ECO:0000313" key="11">
    <source>
        <dbReference type="EMBL" id="OCF33492.1"/>
    </source>
</evidence>
<keyword evidence="12" id="KW-1185">Reference proteome</keyword>
<keyword evidence="5" id="KW-0677">Repeat</keyword>
<keyword evidence="4" id="KW-0732">Signal</keyword>
<dbReference type="EMBL" id="KI669505">
    <property type="protein sequence ID" value="OCF33492.1"/>
    <property type="molecule type" value="Genomic_DNA"/>
</dbReference>
<dbReference type="STRING" id="1296120.A0A1B9GR09"/>
<dbReference type="Pfam" id="PF13516">
    <property type="entry name" value="LRR_6"/>
    <property type="match status" value="1"/>
</dbReference>
<evidence type="ECO:0000256" key="6">
    <source>
        <dbReference type="ARBA" id="ARBA00022989"/>
    </source>
</evidence>
<evidence type="ECO:0000256" key="1">
    <source>
        <dbReference type="ARBA" id="ARBA00004167"/>
    </source>
</evidence>
<feature type="region of interest" description="Disordered" evidence="10">
    <location>
        <begin position="282"/>
        <end position="379"/>
    </location>
</feature>
<evidence type="ECO:0000256" key="4">
    <source>
        <dbReference type="ARBA" id="ARBA00022729"/>
    </source>
</evidence>
<protein>
    <recommendedName>
        <fullName evidence="13">L domain-like protein</fullName>
    </recommendedName>
</protein>
<name>A0A1B9GR09_9TREE</name>
<comment type="subcellular location">
    <subcellularLocation>
        <location evidence="1">Membrane</location>
        <topology evidence="1">Single-pass membrane protein</topology>
    </subcellularLocation>
</comment>
<organism evidence="11 12">
    <name type="scientific">Kwoniella heveanensis BCC8398</name>
    <dbReference type="NCBI Taxonomy" id="1296120"/>
    <lineage>
        <taxon>Eukaryota</taxon>
        <taxon>Fungi</taxon>
        <taxon>Dikarya</taxon>
        <taxon>Basidiomycota</taxon>
        <taxon>Agaricomycotina</taxon>
        <taxon>Tremellomycetes</taxon>
        <taxon>Tremellales</taxon>
        <taxon>Cryptococcaceae</taxon>
        <taxon>Kwoniella</taxon>
    </lineage>
</organism>
<evidence type="ECO:0000256" key="5">
    <source>
        <dbReference type="ARBA" id="ARBA00022737"/>
    </source>
</evidence>
<gene>
    <name evidence="11" type="ORF">I316_04913</name>
</gene>
<evidence type="ECO:0000256" key="3">
    <source>
        <dbReference type="ARBA" id="ARBA00022692"/>
    </source>
</evidence>
<reference evidence="12" key="2">
    <citation type="submission" date="2013-12" db="EMBL/GenBank/DDBJ databases">
        <title>Evolution of pathogenesis and genome organization in the Tremellales.</title>
        <authorList>
            <person name="Cuomo C."/>
            <person name="Litvintseva A."/>
            <person name="Heitman J."/>
            <person name="Chen Y."/>
            <person name="Sun S."/>
            <person name="Springer D."/>
            <person name="Dromer F."/>
            <person name="Young S."/>
            <person name="Zeng Q."/>
            <person name="Chapman S."/>
            <person name="Gujja S."/>
            <person name="Saif S."/>
            <person name="Birren B."/>
        </authorList>
    </citation>
    <scope>NUCLEOTIDE SEQUENCE [LARGE SCALE GENOMIC DNA]</scope>
    <source>
        <strain evidence="12">BCC8398</strain>
    </source>
</reference>
<evidence type="ECO:0000256" key="10">
    <source>
        <dbReference type="SAM" id="MobiDB-lite"/>
    </source>
</evidence>
<keyword evidence="3" id="KW-0812">Transmembrane</keyword>
<dbReference type="InterPro" id="IPR001611">
    <property type="entry name" value="Leu-rich_rpt"/>
</dbReference>
<accession>A0A1B9GR09</accession>